<feature type="non-terminal residue" evidence="4">
    <location>
        <position position="1005"/>
    </location>
</feature>
<evidence type="ECO:0000256" key="1">
    <source>
        <dbReference type="SAM" id="MobiDB-lite"/>
    </source>
</evidence>
<comment type="caution">
    <text evidence="4">The sequence shown here is derived from an EMBL/GenBank/DDBJ whole genome shotgun (WGS) entry which is preliminary data.</text>
</comment>
<dbReference type="Pfam" id="PF18883">
    <property type="entry name" value="AC_1"/>
    <property type="match status" value="1"/>
</dbReference>
<feature type="region of interest" description="Disordered" evidence="1">
    <location>
        <begin position="948"/>
        <end position="1005"/>
    </location>
</feature>
<dbReference type="NCBIfam" id="TIGR01414">
    <property type="entry name" value="autotrans_barl"/>
    <property type="match status" value="1"/>
</dbReference>
<dbReference type="InterPro" id="IPR030895">
    <property type="entry name" value="T5SS_PEPC_rpt"/>
</dbReference>
<keyword evidence="2" id="KW-0732">Signal</keyword>
<dbReference type="InterPro" id="IPR050909">
    <property type="entry name" value="Bact_Autotransporter_VF"/>
</dbReference>
<feature type="domain" description="Autochaperone" evidence="3">
    <location>
        <begin position="845"/>
        <end position="934"/>
    </location>
</feature>
<dbReference type="InterPro" id="IPR012332">
    <property type="entry name" value="Autotransporter_pectin_lyase_C"/>
</dbReference>
<dbReference type="InterPro" id="IPR011050">
    <property type="entry name" value="Pectin_lyase_fold/virulence"/>
</dbReference>
<gene>
    <name evidence="4" type="ORF">EYY89_09150</name>
</gene>
<name>A0A4Q9ENK0_9GAMM</name>
<evidence type="ECO:0000259" key="3">
    <source>
        <dbReference type="Pfam" id="PF18883"/>
    </source>
</evidence>
<dbReference type="Proteomes" id="UP000293380">
    <property type="component" value="Unassembled WGS sequence"/>
</dbReference>
<dbReference type="InterPro" id="IPR006315">
    <property type="entry name" value="OM_autotransptr_brl_dom"/>
</dbReference>
<accession>A0A4Q9ENK0</accession>
<dbReference type="Gene3D" id="2.160.20.20">
    <property type="match status" value="1"/>
</dbReference>
<evidence type="ECO:0000313" key="5">
    <source>
        <dbReference type="Proteomes" id="UP000293380"/>
    </source>
</evidence>
<dbReference type="NCBIfam" id="TIGR04393">
    <property type="entry name" value="rpt_T5SS_PEPC"/>
    <property type="match status" value="2"/>
</dbReference>
<proteinExistence type="predicted"/>
<dbReference type="PANTHER" id="PTHR12338">
    <property type="entry name" value="AUTOTRANSPORTER"/>
    <property type="match status" value="1"/>
</dbReference>
<dbReference type="AlphaFoldDB" id="A0A4Q9ENK0"/>
<dbReference type="CDD" id="cd01344">
    <property type="entry name" value="PL2_Passenger_AT"/>
    <property type="match status" value="1"/>
</dbReference>
<evidence type="ECO:0000313" key="4">
    <source>
        <dbReference type="EMBL" id="TBM28340.1"/>
    </source>
</evidence>
<reference evidence="4 5" key="1">
    <citation type="submission" date="2019-02" db="EMBL/GenBank/DDBJ databases">
        <title>Comparative genomic analysis of the Hafnia genus genomes.</title>
        <authorList>
            <person name="Zhiqiu Y."/>
            <person name="Chao Y."/>
            <person name="Yuhui D."/>
            <person name="Di H."/>
            <person name="Bin L."/>
        </authorList>
    </citation>
    <scope>NUCLEOTIDE SEQUENCE [LARGE SCALE GENOMIC DNA]</scope>
    <source>
        <strain evidence="4 5">PCM_1194</strain>
    </source>
</reference>
<feature type="compositionally biased region" description="Pro residues" evidence="1">
    <location>
        <begin position="956"/>
        <end position="981"/>
    </location>
</feature>
<dbReference type="EMBL" id="SITD01000046">
    <property type="protein sequence ID" value="TBM28340.1"/>
    <property type="molecule type" value="Genomic_DNA"/>
</dbReference>
<protein>
    <submittedName>
        <fullName evidence="4">Autotransporter outer membrane beta-barrel domain-containing protein</fullName>
    </submittedName>
</protein>
<dbReference type="SUPFAM" id="SSF51126">
    <property type="entry name" value="Pectin lyase-like"/>
    <property type="match status" value="1"/>
</dbReference>
<feature type="chain" id="PRO_5021032788" evidence="2">
    <location>
        <begin position="34"/>
        <end position="1005"/>
    </location>
</feature>
<organism evidence="4 5">
    <name type="scientific">Hafnia paralvei</name>
    <dbReference type="NCBI Taxonomy" id="546367"/>
    <lineage>
        <taxon>Bacteria</taxon>
        <taxon>Pseudomonadati</taxon>
        <taxon>Pseudomonadota</taxon>
        <taxon>Gammaproteobacteria</taxon>
        <taxon>Enterobacterales</taxon>
        <taxon>Hafniaceae</taxon>
        <taxon>Hafnia</taxon>
    </lineage>
</organism>
<feature type="signal peptide" evidence="2">
    <location>
        <begin position="1"/>
        <end position="33"/>
    </location>
</feature>
<sequence>MKKYFWGCSCKLNALTIAINIAISGMSIQSAQATNILVDDGSDHVIDTPLSGKNWLQIVNGTLSFNSSGTSTVSPITVGSKGKNGTLNITNGAQLKFTTQPNTTSSLNIGGSNSAQSSHMDDFNGGTGTVNISGAGSQLDVSSATISIGGQGGTGYLNITEGGILNHASQSSGYEGIYIGSFGGYQGTQTEGHVLVDGHGSLLNINDDQLVVGAFSHGTLDIRNGAHVTLTDGSVLVGYSKASGHVRIIGKDSQLYTNQKITVTSGDVIVSDGATLSAQSLVLTRSRQVSDSTSKLVIGASEEDAAVSAGQVDINSIFMSDGGIKKRLEMSLILNHTDSDYHLNANIDNVNDTDNDAKIKALHGTTFLEGDNANYRGELNISQPAKIVVSTQRNLGDSIIADNGELRLQSHSDWNFINSISGTGILTAETGGNHFNFVSDAPGTTFAGTLNLENTKFNLEDINTAAMAQSTLLAGTNSLTQVGQGTQTIGGLAFNGGTLIYGDVSPGDTTSGRFIQTTGDLNLTGQGQVQITESDIFENTQQHPDTTAPLMQQDDDGVLVQLAGSQGTVTGDAGNLTAVDRNGNVISAAATASITQSGEMVAHGFYDWRLTSGKNNDGLYINYGLTEVELLAQGNNALALSAEGNTGNAADLSAKVTGSGDLRIDTDTDVSLSNSENSYSGTTWVTAGGLTMGNNNVLGQTRLLELAGGTHLDMNGYAQTLQNLQTDAGSTLDFNQGSLTVNNGTVDGNMTGAGSLTVAGGTLKVSSDNAAMSADTTIASDGVIRMLSSQALGTGSVNNQGQLYLGQDDDSHVMRNTLTNYQTGALTNSGTVFIGHNDVSGQAIAGTTLTVNGNYTGENGHLQFNTVLGDDSSATDKLIVTGDTSGDTGVSVKNAGGVGDKTLNGIELISVGGQSDGTFTQEGRIVAGAYDYALVRGQGSNQGNWYLTSQTSPIDPVDPPVDPVDPPVKPPVDPVDPPVTPPAEGEHVNRPEGGSYIANLAAANT</sequence>
<dbReference type="InterPro" id="IPR043990">
    <property type="entry name" value="AC_1"/>
</dbReference>
<evidence type="ECO:0000256" key="2">
    <source>
        <dbReference type="SAM" id="SignalP"/>
    </source>
</evidence>
<dbReference type="GO" id="GO:0019867">
    <property type="term" value="C:outer membrane"/>
    <property type="evidence" value="ECO:0007669"/>
    <property type="project" value="InterPro"/>
</dbReference>
<dbReference type="PANTHER" id="PTHR12338:SF5">
    <property type="entry name" value="ANTIGEN 43-RELATED"/>
    <property type="match status" value="1"/>
</dbReference>